<dbReference type="Pfam" id="PF25587">
    <property type="entry name" value="Rv2743c"/>
    <property type="match status" value="1"/>
</dbReference>
<sequence>MGSRRDELRKLGGEFVDRHLRDLRHPPAPGTGEERVRGIGGRGIGSGGIGKEITRGLGREISSALREHVGEQIRGALSNRRDPRAKALRERKRAAVVAKGWAGTTAATGVGAAVVEVAVAAPGASLPLLIGGAVVSGIATAFSGVKSWRLHRAPLPEPAPVPVALPGRSSAAREPMRALGEAQDALAELLTQLSRAALVPPDSVEHARQSGAEAAAALHGVSAQLQAVERARDHAPAADRAHLSEGVRALRRQLDDGVEGYRGLVSAAGRALAATSTSAPREGLTDASDRLSALALALRDLAG</sequence>
<keyword evidence="2" id="KW-0472">Membrane</keyword>
<dbReference type="EMBL" id="AYXG01000228">
    <property type="protein sequence ID" value="EWC58813.1"/>
    <property type="molecule type" value="Genomic_DNA"/>
</dbReference>
<dbReference type="InterPro" id="IPR057952">
    <property type="entry name" value="Rv2743c-like"/>
</dbReference>
<keyword evidence="2" id="KW-0812">Transmembrane</keyword>
<reference evidence="3 4" key="1">
    <citation type="journal article" date="2014" name="Genome Announc.">
        <title>Draft Genome Sequence of the Antitrypanosomally Active Sponge-Associated Bacterium Actinokineospora sp. Strain EG49.</title>
        <authorList>
            <person name="Harjes J."/>
            <person name="Ryu T."/>
            <person name="Abdelmohsen U.R."/>
            <person name="Moitinho-Silva L."/>
            <person name="Horn H."/>
            <person name="Ravasi T."/>
            <person name="Hentschel U."/>
        </authorList>
    </citation>
    <scope>NUCLEOTIDE SEQUENCE [LARGE SCALE GENOMIC DNA]</scope>
    <source>
        <strain evidence="3 4">EG49</strain>
    </source>
</reference>
<dbReference type="Proteomes" id="UP000019277">
    <property type="component" value="Unassembled WGS sequence"/>
</dbReference>
<keyword evidence="2" id="KW-1133">Transmembrane helix</keyword>
<feature type="region of interest" description="Disordered" evidence="1">
    <location>
        <begin position="18"/>
        <end position="44"/>
    </location>
</feature>
<dbReference type="eggNOG" id="ENOG5034BWG">
    <property type="taxonomic scope" value="Bacteria"/>
</dbReference>
<feature type="transmembrane region" description="Helical" evidence="2">
    <location>
        <begin position="126"/>
        <end position="145"/>
    </location>
</feature>
<dbReference type="AlphaFoldDB" id="W7IE20"/>
<comment type="caution">
    <text evidence="3">The sequence shown here is derived from an EMBL/GenBank/DDBJ whole genome shotgun (WGS) entry which is preliminary data.</text>
</comment>
<feature type="transmembrane region" description="Helical" evidence="2">
    <location>
        <begin position="96"/>
        <end position="120"/>
    </location>
</feature>
<protein>
    <submittedName>
        <fullName evidence="3">Putative conserved membrane protein</fullName>
    </submittedName>
</protein>
<dbReference type="RefSeq" id="WP_052021928.1">
    <property type="nucleotide sequence ID" value="NZ_AYXG01000228.1"/>
</dbReference>
<dbReference type="OrthoDB" id="3701303at2"/>
<dbReference type="STRING" id="909613.UO65_5930"/>
<evidence type="ECO:0000313" key="4">
    <source>
        <dbReference type="Proteomes" id="UP000019277"/>
    </source>
</evidence>
<name>W7IE20_9PSEU</name>
<dbReference type="NCBIfam" id="NF047839">
    <property type="entry name" value="PspM_Rv2743c"/>
    <property type="match status" value="1"/>
</dbReference>
<evidence type="ECO:0000313" key="3">
    <source>
        <dbReference type="EMBL" id="EWC58813.1"/>
    </source>
</evidence>
<gene>
    <name evidence="3" type="ORF">UO65_5930</name>
</gene>
<accession>W7IE20</accession>
<evidence type="ECO:0000256" key="2">
    <source>
        <dbReference type="SAM" id="Phobius"/>
    </source>
</evidence>
<keyword evidence="4" id="KW-1185">Reference proteome</keyword>
<evidence type="ECO:0000256" key="1">
    <source>
        <dbReference type="SAM" id="MobiDB-lite"/>
    </source>
</evidence>
<proteinExistence type="predicted"/>
<organism evidence="3 4">
    <name type="scientific">Actinokineospora spheciospongiae</name>
    <dbReference type="NCBI Taxonomy" id="909613"/>
    <lineage>
        <taxon>Bacteria</taxon>
        <taxon>Bacillati</taxon>
        <taxon>Actinomycetota</taxon>
        <taxon>Actinomycetes</taxon>
        <taxon>Pseudonocardiales</taxon>
        <taxon>Pseudonocardiaceae</taxon>
        <taxon>Actinokineospora</taxon>
    </lineage>
</organism>